<proteinExistence type="predicted"/>
<dbReference type="EMBL" id="BK015185">
    <property type="protein sequence ID" value="DAD94897.1"/>
    <property type="molecule type" value="Genomic_DNA"/>
</dbReference>
<reference evidence="1" key="1">
    <citation type="journal article" date="2021" name="Proc. Natl. Acad. Sci. U.S.A.">
        <title>A Catalog of Tens of Thousands of Viruses from Human Metagenomes Reveals Hidden Associations with Chronic Diseases.</title>
        <authorList>
            <person name="Tisza M.J."/>
            <person name="Buck C.B."/>
        </authorList>
    </citation>
    <scope>NUCLEOTIDE SEQUENCE</scope>
    <source>
        <strain evidence="1">Ct7gc4</strain>
    </source>
</reference>
<sequence>MDNTGLVTGVAAGSTKLTAALFGVSCQGTVTVA</sequence>
<name>A0A8S5NJM7_9CAUD</name>
<accession>A0A8S5NJM7</accession>
<dbReference type="Gene3D" id="2.60.40.1080">
    <property type="match status" value="1"/>
</dbReference>
<evidence type="ECO:0008006" key="2">
    <source>
        <dbReference type="Google" id="ProtNLM"/>
    </source>
</evidence>
<evidence type="ECO:0000313" key="1">
    <source>
        <dbReference type="EMBL" id="DAD94897.1"/>
    </source>
</evidence>
<protein>
    <recommendedName>
        <fullName evidence="2">BIG2 domain-containing protein</fullName>
    </recommendedName>
</protein>
<organism evidence="1">
    <name type="scientific">Podoviridae sp. ct7gc4</name>
    <dbReference type="NCBI Taxonomy" id="2826542"/>
    <lineage>
        <taxon>Viruses</taxon>
        <taxon>Duplodnaviria</taxon>
        <taxon>Heunggongvirae</taxon>
        <taxon>Uroviricota</taxon>
        <taxon>Caudoviricetes</taxon>
    </lineage>
</organism>